<keyword evidence="7 19" id="KW-0963">Cytoplasm</keyword>
<dbReference type="InterPro" id="IPR016169">
    <property type="entry name" value="FAD-bd_PCMH_sub2"/>
</dbReference>
<dbReference type="Gene3D" id="3.90.78.10">
    <property type="entry name" value="UDP-N-acetylenolpyruvoylglucosamine reductase, C-terminal domain"/>
    <property type="match status" value="1"/>
</dbReference>
<dbReference type="NCBIfam" id="NF010480">
    <property type="entry name" value="PRK13905.1"/>
    <property type="match status" value="1"/>
</dbReference>
<organism evidence="21 22">
    <name type="scientific">Aeoliella mucimassa</name>
    <dbReference type="NCBI Taxonomy" id="2527972"/>
    <lineage>
        <taxon>Bacteria</taxon>
        <taxon>Pseudomonadati</taxon>
        <taxon>Planctomycetota</taxon>
        <taxon>Planctomycetia</taxon>
        <taxon>Pirellulales</taxon>
        <taxon>Lacipirellulaceae</taxon>
        <taxon>Aeoliella</taxon>
    </lineage>
</organism>
<evidence type="ECO:0000256" key="6">
    <source>
        <dbReference type="ARBA" id="ARBA00015188"/>
    </source>
</evidence>
<dbReference type="EC" id="1.3.1.98" evidence="5 19"/>
<keyword evidence="14 19" id="KW-0560">Oxidoreductase</keyword>
<dbReference type="KEGG" id="amuc:Pan181_17780"/>
<keyword evidence="8 19" id="KW-0132">Cell division</keyword>
<dbReference type="AlphaFoldDB" id="A0A518ALK7"/>
<comment type="function">
    <text evidence="2 19">Cell wall formation.</text>
</comment>
<evidence type="ECO:0000256" key="2">
    <source>
        <dbReference type="ARBA" id="ARBA00003921"/>
    </source>
</evidence>
<dbReference type="OrthoDB" id="9804753at2"/>
<reference evidence="21 22" key="1">
    <citation type="submission" date="2019-02" db="EMBL/GenBank/DDBJ databases">
        <title>Deep-cultivation of Planctomycetes and their phenomic and genomic characterization uncovers novel biology.</title>
        <authorList>
            <person name="Wiegand S."/>
            <person name="Jogler M."/>
            <person name="Boedeker C."/>
            <person name="Pinto D."/>
            <person name="Vollmers J."/>
            <person name="Rivas-Marin E."/>
            <person name="Kohn T."/>
            <person name="Peeters S.H."/>
            <person name="Heuer A."/>
            <person name="Rast P."/>
            <person name="Oberbeckmann S."/>
            <person name="Bunk B."/>
            <person name="Jeske O."/>
            <person name="Meyerdierks A."/>
            <person name="Storesund J.E."/>
            <person name="Kallscheuer N."/>
            <person name="Luecker S."/>
            <person name="Lage O.M."/>
            <person name="Pohl T."/>
            <person name="Merkel B.J."/>
            <person name="Hornburger P."/>
            <person name="Mueller R.-W."/>
            <person name="Bruemmer F."/>
            <person name="Labrenz M."/>
            <person name="Spormann A.M."/>
            <person name="Op den Camp H."/>
            <person name="Overmann J."/>
            <person name="Amann R."/>
            <person name="Jetten M.S.M."/>
            <person name="Mascher T."/>
            <person name="Medema M.H."/>
            <person name="Devos D.P."/>
            <person name="Kaster A.-K."/>
            <person name="Ovreas L."/>
            <person name="Rohde M."/>
            <person name="Galperin M.Y."/>
            <person name="Jogler C."/>
        </authorList>
    </citation>
    <scope>NUCLEOTIDE SEQUENCE [LARGE SCALE GENOMIC DNA]</scope>
    <source>
        <strain evidence="21 22">Pan181</strain>
    </source>
</reference>
<dbReference type="GO" id="GO:0071949">
    <property type="term" value="F:FAD binding"/>
    <property type="evidence" value="ECO:0007669"/>
    <property type="project" value="InterPro"/>
</dbReference>
<dbReference type="Gene3D" id="3.30.465.10">
    <property type="match status" value="1"/>
</dbReference>
<dbReference type="Pfam" id="PF02873">
    <property type="entry name" value="MurB_C"/>
    <property type="match status" value="1"/>
</dbReference>
<protein>
    <recommendedName>
        <fullName evidence="6 19">UDP-N-acetylenolpyruvoylglucosamine reductase</fullName>
        <ecNumber evidence="5 19">1.3.1.98</ecNumber>
    </recommendedName>
    <alternativeName>
        <fullName evidence="17 19">UDP-N-acetylmuramate dehydrogenase</fullName>
    </alternativeName>
</protein>
<dbReference type="GO" id="GO:0009252">
    <property type="term" value="P:peptidoglycan biosynthetic process"/>
    <property type="evidence" value="ECO:0007669"/>
    <property type="project" value="UniProtKB-UniRule"/>
</dbReference>
<dbReference type="InterPro" id="IPR036635">
    <property type="entry name" value="MurB_C_sf"/>
</dbReference>
<name>A0A518ALK7_9BACT</name>
<evidence type="ECO:0000256" key="8">
    <source>
        <dbReference type="ARBA" id="ARBA00022618"/>
    </source>
</evidence>
<comment type="pathway">
    <text evidence="4 19">Cell wall biogenesis; peptidoglycan biosynthesis.</text>
</comment>
<proteinExistence type="inferred from homology"/>
<evidence type="ECO:0000256" key="12">
    <source>
        <dbReference type="ARBA" id="ARBA00022960"/>
    </source>
</evidence>
<comment type="caution">
    <text evidence="19">Lacks conserved residue(s) required for the propagation of feature annotation.</text>
</comment>
<feature type="active site" evidence="19">
    <location>
        <position position="170"/>
    </location>
</feature>
<evidence type="ECO:0000256" key="14">
    <source>
        <dbReference type="ARBA" id="ARBA00023002"/>
    </source>
</evidence>
<feature type="active site" description="Proton donor" evidence="19">
    <location>
        <position position="218"/>
    </location>
</feature>
<evidence type="ECO:0000256" key="10">
    <source>
        <dbReference type="ARBA" id="ARBA00022827"/>
    </source>
</evidence>
<dbReference type="GO" id="GO:0051301">
    <property type="term" value="P:cell division"/>
    <property type="evidence" value="ECO:0007669"/>
    <property type="project" value="UniProtKB-KW"/>
</dbReference>
<keyword evidence="9 19" id="KW-0285">Flavoprotein</keyword>
<dbReference type="GO" id="GO:0071555">
    <property type="term" value="P:cell wall organization"/>
    <property type="evidence" value="ECO:0007669"/>
    <property type="project" value="UniProtKB-KW"/>
</dbReference>
<dbReference type="InterPro" id="IPR016167">
    <property type="entry name" value="FAD-bd_PCMH_sub1"/>
</dbReference>
<dbReference type="Proteomes" id="UP000315750">
    <property type="component" value="Chromosome"/>
</dbReference>
<dbReference type="NCBIfam" id="TIGR00179">
    <property type="entry name" value="murB"/>
    <property type="match status" value="1"/>
</dbReference>
<keyword evidence="10 19" id="KW-0274">FAD</keyword>
<dbReference type="GO" id="GO:0008360">
    <property type="term" value="P:regulation of cell shape"/>
    <property type="evidence" value="ECO:0007669"/>
    <property type="project" value="UniProtKB-KW"/>
</dbReference>
<keyword evidence="22" id="KW-1185">Reference proteome</keyword>
<dbReference type="Pfam" id="PF01565">
    <property type="entry name" value="FAD_binding_4"/>
    <property type="match status" value="1"/>
</dbReference>
<evidence type="ECO:0000259" key="20">
    <source>
        <dbReference type="PROSITE" id="PS51387"/>
    </source>
</evidence>
<dbReference type="InterPro" id="IPR003170">
    <property type="entry name" value="MurB"/>
</dbReference>
<comment type="similarity">
    <text evidence="19">Belongs to the MurB family.</text>
</comment>
<evidence type="ECO:0000256" key="9">
    <source>
        <dbReference type="ARBA" id="ARBA00022630"/>
    </source>
</evidence>
<evidence type="ECO:0000256" key="5">
    <source>
        <dbReference type="ARBA" id="ARBA00012518"/>
    </source>
</evidence>
<dbReference type="SUPFAM" id="SSF56194">
    <property type="entry name" value="Uridine diphospho-N-Acetylenolpyruvylglucosamine reductase, MurB, C-terminal domain"/>
    <property type="match status" value="1"/>
</dbReference>
<dbReference type="GO" id="GO:0005829">
    <property type="term" value="C:cytosol"/>
    <property type="evidence" value="ECO:0007669"/>
    <property type="project" value="TreeGrafter"/>
</dbReference>
<evidence type="ECO:0000256" key="1">
    <source>
        <dbReference type="ARBA" id="ARBA00001974"/>
    </source>
</evidence>
<comment type="subcellular location">
    <subcellularLocation>
        <location evidence="3 19">Cytoplasm</location>
    </subcellularLocation>
</comment>
<dbReference type="UniPathway" id="UPA00219"/>
<dbReference type="InterPro" id="IPR016166">
    <property type="entry name" value="FAD-bd_PCMH"/>
</dbReference>
<dbReference type="SUPFAM" id="SSF56176">
    <property type="entry name" value="FAD-binding/transporter-associated domain-like"/>
    <property type="match status" value="1"/>
</dbReference>
<evidence type="ECO:0000256" key="16">
    <source>
        <dbReference type="ARBA" id="ARBA00023316"/>
    </source>
</evidence>
<evidence type="ECO:0000256" key="3">
    <source>
        <dbReference type="ARBA" id="ARBA00004496"/>
    </source>
</evidence>
<evidence type="ECO:0000313" key="21">
    <source>
        <dbReference type="EMBL" id="QDU55586.1"/>
    </source>
</evidence>
<dbReference type="RefSeq" id="WP_145246430.1">
    <property type="nucleotide sequence ID" value="NZ_CP036278.1"/>
</dbReference>
<accession>A0A518ALK7</accession>
<dbReference type="PANTHER" id="PTHR21071:SF4">
    <property type="entry name" value="UDP-N-ACETYLENOLPYRUVOYLGLUCOSAMINE REDUCTASE"/>
    <property type="match status" value="1"/>
</dbReference>
<evidence type="ECO:0000256" key="11">
    <source>
        <dbReference type="ARBA" id="ARBA00022857"/>
    </source>
</evidence>
<dbReference type="GO" id="GO:0008762">
    <property type="term" value="F:UDP-N-acetylmuramate dehydrogenase activity"/>
    <property type="evidence" value="ECO:0007669"/>
    <property type="project" value="UniProtKB-UniRule"/>
</dbReference>
<dbReference type="PROSITE" id="PS51387">
    <property type="entry name" value="FAD_PCMH"/>
    <property type="match status" value="1"/>
</dbReference>
<evidence type="ECO:0000256" key="18">
    <source>
        <dbReference type="ARBA" id="ARBA00048914"/>
    </source>
</evidence>
<feature type="domain" description="FAD-binding PCMH-type" evidence="20">
    <location>
        <begin position="24"/>
        <end position="189"/>
    </location>
</feature>
<dbReference type="PANTHER" id="PTHR21071">
    <property type="entry name" value="UDP-N-ACETYLENOLPYRUVOYLGLUCOSAMINE REDUCTASE"/>
    <property type="match status" value="1"/>
</dbReference>
<evidence type="ECO:0000256" key="4">
    <source>
        <dbReference type="ARBA" id="ARBA00004752"/>
    </source>
</evidence>
<comment type="catalytic activity">
    <reaction evidence="18 19">
        <text>UDP-N-acetyl-alpha-D-muramate + NADP(+) = UDP-N-acetyl-3-O-(1-carboxyvinyl)-alpha-D-glucosamine + NADPH + H(+)</text>
        <dbReference type="Rhea" id="RHEA:12248"/>
        <dbReference type="ChEBI" id="CHEBI:15378"/>
        <dbReference type="ChEBI" id="CHEBI:57783"/>
        <dbReference type="ChEBI" id="CHEBI:58349"/>
        <dbReference type="ChEBI" id="CHEBI:68483"/>
        <dbReference type="ChEBI" id="CHEBI:70757"/>
        <dbReference type="EC" id="1.3.1.98"/>
    </reaction>
</comment>
<sequence length="292" mass="31133">MPIDTEFESIVQTNVPLAPRTWLGLGGPAEYFAEPTSIDELVSLVARCHAEGIATRLMGGGSNLLVREQGVAGMVISLAHSAFAATTVDGSRLKVGGGASLAHVINEAVRAGLAGLEPLVGIPGTVGGAMHGNAGSRGGDVGQWAVEATVLTRSGEVAERKRDELVFAYRESSLDELAILDVTFDLESEDAEQLTKRMQKQWIVKKSGQPMTHQRTACLFKNPRGMSASMLIEQAGLAGLKVEGAELSSRHSNFVVVSDEATPAHVLKLIDQIRSRVAERLGVELETQLEIW</sequence>
<gene>
    <name evidence="19 21" type="primary">murB</name>
    <name evidence="21" type="ORF">Pan181_17780</name>
</gene>
<evidence type="ECO:0000256" key="19">
    <source>
        <dbReference type="HAMAP-Rule" id="MF_00037"/>
    </source>
</evidence>
<dbReference type="InterPro" id="IPR006094">
    <property type="entry name" value="Oxid_FAD_bind_N"/>
</dbReference>
<comment type="cofactor">
    <cofactor evidence="1 19">
        <name>FAD</name>
        <dbReference type="ChEBI" id="CHEBI:57692"/>
    </cofactor>
</comment>
<dbReference type="Gene3D" id="3.30.43.10">
    <property type="entry name" value="Uridine Diphospho-n-acetylenolpyruvylglucosamine Reductase, domain 2"/>
    <property type="match status" value="1"/>
</dbReference>
<dbReference type="InterPro" id="IPR036318">
    <property type="entry name" value="FAD-bd_PCMH-like_sf"/>
</dbReference>
<keyword evidence="16 19" id="KW-0961">Cell wall biogenesis/degradation</keyword>
<evidence type="ECO:0000313" key="22">
    <source>
        <dbReference type="Proteomes" id="UP000315750"/>
    </source>
</evidence>
<evidence type="ECO:0000256" key="7">
    <source>
        <dbReference type="ARBA" id="ARBA00022490"/>
    </source>
</evidence>
<dbReference type="EMBL" id="CP036278">
    <property type="protein sequence ID" value="QDU55586.1"/>
    <property type="molecule type" value="Genomic_DNA"/>
</dbReference>
<evidence type="ECO:0000256" key="13">
    <source>
        <dbReference type="ARBA" id="ARBA00022984"/>
    </source>
</evidence>
<evidence type="ECO:0000256" key="17">
    <source>
        <dbReference type="ARBA" id="ARBA00031026"/>
    </source>
</evidence>
<keyword evidence="13 19" id="KW-0573">Peptidoglycan synthesis</keyword>
<keyword evidence="12 19" id="KW-0133">Cell shape</keyword>
<evidence type="ECO:0000256" key="15">
    <source>
        <dbReference type="ARBA" id="ARBA00023306"/>
    </source>
</evidence>
<keyword evidence="11 19" id="KW-0521">NADP</keyword>
<dbReference type="HAMAP" id="MF_00037">
    <property type="entry name" value="MurB"/>
    <property type="match status" value="1"/>
</dbReference>
<keyword evidence="15 19" id="KW-0131">Cell cycle</keyword>
<dbReference type="InterPro" id="IPR011601">
    <property type="entry name" value="MurB_C"/>
</dbReference>